<dbReference type="AlphaFoldDB" id="A0A1V8TNG8"/>
<dbReference type="Proteomes" id="UP000192596">
    <property type="component" value="Unassembled WGS sequence"/>
</dbReference>
<dbReference type="EMBL" id="NAJO01000004">
    <property type="protein sequence ID" value="OQO12910.1"/>
    <property type="molecule type" value="Genomic_DNA"/>
</dbReference>
<feature type="compositionally biased region" description="Low complexity" evidence="1">
    <location>
        <begin position="532"/>
        <end position="543"/>
    </location>
</feature>
<name>A0A1V8TNG8_9PEZI</name>
<gene>
    <name evidence="2" type="ORF">B0A48_02374</name>
</gene>
<feature type="compositionally biased region" description="Gly residues" evidence="1">
    <location>
        <begin position="667"/>
        <end position="692"/>
    </location>
</feature>
<feature type="compositionally biased region" description="Polar residues" evidence="1">
    <location>
        <begin position="743"/>
        <end position="754"/>
    </location>
</feature>
<protein>
    <submittedName>
        <fullName evidence="2">Uncharacterized protein</fullName>
    </submittedName>
</protein>
<proteinExistence type="predicted"/>
<comment type="caution">
    <text evidence="2">The sequence shown here is derived from an EMBL/GenBank/DDBJ whole genome shotgun (WGS) entry which is preliminary data.</text>
</comment>
<feature type="region of interest" description="Disordered" evidence="1">
    <location>
        <begin position="466"/>
        <end position="587"/>
    </location>
</feature>
<dbReference type="STRING" id="1507870.A0A1V8TNG8"/>
<evidence type="ECO:0000256" key="1">
    <source>
        <dbReference type="SAM" id="MobiDB-lite"/>
    </source>
</evidence>
<feature type="compositionally biased region" description="Low complexity" evidence="1">
    <location>
        <begin position="648"/>
        <end position="666"/>
    </location>
</feature>
<accession>A0A1V8TNG8</accession>
<feature type="region of interest" description="Disordered" evidence="1">
    <location>
        <begin position="622"/>
        <end position="758"/>
    </location>
</feature>
<dbReference type="InParanoid" id="A0A1V8TNG8"/>
<evidence type="ECO:0000313" key="3">
    <source>
        <dbReference type="Proteomes" id="UP000192596"/>
    </source>
</evidence>
<feature type="compositionally biased region" description="Gly residues" evidence="1">
    <location>
        <begin position="715"/>
        <end position="724"/>
    </location>
</feature>
<keyword evidence="3" id="KW-1185">Reference proteome</keyword>
<organism evidence="2 3">
    <name type="scientific">Cryoendolithus antarcticus</name>
    <dbReference type="NCBI Taxonomy" id="1507870"/>
    <lineage>
        <taxon>Eukaryota</taxon>
        <taxon>Fungi</taxon>
        <taxon>Dikarya</taxon>
        <taxon>Ascomycota</taxon>
        <taxon>Pezizomycotina</taxon>
        <taxon>Dothideomycetes</taxon>
        <taxon>Dothideomycetidae</taxon>
        <taxon>Cladosporiales</taxon>
        <taxon>Cladosporiaceae</taxon>
        <taxon>Cryoendolithus</taxon>
    </lineage>
</organism>
<feature type="compositionally biased region" description="Low complexity" evidence="1">
    <location>
        <begin position="693"/>
        <end position="714"/>
    </location>
</feature>
<evidence type="ECO:0000313" key="2">
    <source>
        <dbReference type="EMBL" id="OQO12910.1"/>
    </source>
</evidence>
<reference evidence="3" key="1">
    <citation type="submission" date="2017-03" db="EMBL/GenBank/DDBJ databases">
        <title>Genomes of endolithic fungi from Antarctica.</title>
        <authorList>
            <person name="Coleine C."/>
            <person name="Masonjones S."/>
            <person name="Stajich J.E."/>
        </authorList>
    </citation>
    <scope>NUCLEOTIDE SEQUENCE [LARGE SCALE GENOMIC DNA]</scope>
    <source>
        <strain evidence="3">CCFEE 5527</strain>
    </source>
</reference>
<feature type="compositionally biased region" description="Low complexity" evidence="1">
    <location>
        <begin position="725"/>
        <end position="742"/>
    </location>
</feature>
<dbReference type="OrthoDB" id="3944128at2759"/>
<feature type="compositionally biased region" description="Polar residues" evidence="1">
    <location>
        <begin position="485"/>
        <end position="499"/>
    </location>
</feature>
<sequence>MTSNKTISGPITSPVYTQAANGSGLDYAIKCDAEWSNYNEYISSGAPAHNITTTLWSTFSNFSASVSWLCNNTDLPHVIGSLTLTAVESMSDVYTNTVRDLPSASPSCSVRPDDCVALTNLVDKDYSSALTSMDKGLTSLVFSSTTALLVGNSWSGFNTTTFPVGLPTPPILTFRGTALTPDASSDYTIYYTGPWGPTNAFLKPNLTGSVYGSGSPIPQTSINCTTTRPTGTAASQCGQCTIGGGRVELLYFPVTEKKNATREMCSPYYKSDKVGTACPFGATRAATSGEPTIGRHGVNNYCYYTSWYSTSIGSTGSYIVSDGSTYYKDQAYISLESATAADSCGPVGGSYTGRVIGLPSSDVYSVCGWTGEATLLGYDFADLQSTVPPAAYNCQPVCDSDGYVWDIVNGQFFGDDYAYKAPCGLIVDEWYKPILAVPPQIRQLDPDWADCALDLDGLYDPPKPLTAVTTVAGPASGPTPEPASPGSSKTSEQPPETNKPSPAPAPTPTADPGTQPTTGETSVGQSGGSPGSTAAQTSRASSAVIAVPDSTLKTPTTVAPSDGATASDKPGNSNSGSGSADPGGLGGVIASLVQTTAATTPKSSAGSGDAIASAIASIIGASPPASGVATTAVDPGSSDPGAGGAGAGTSDPSGSGSGSSGSTATGSGSGSGSSGSGNSGSGSSGSGSGGSASGSTGSTNTGTGADTGSADSGNTGSGGSGASSGGSDNAAGNSAGSAGSNGVNTDPNNASPGSPAQGAVVTVGSQTLTISTAGSSGAIVVGSQTLQPGGAFTALNGAVVSAKGSGVAVAGSQVAFTPLPTPGAVVGTTVHVGGQTLTASQDPAGELVIGTATLSPGQVTTLSGGAVVSAGPSGLVIDRTSTVPLQALTQVTRGPQLGAVITAGSQTLTAVQLGGGSFVIAGTTISSGLAVTLSDGQIVTAGSSGLIVDGTSTVSLQALSRGASDSKVGAVFTAGSQAITAVQLGGGSFALAGTTLTSGQIVTLGDGEVLSVGSAGLIVDGTSTLALQTLPPLITSPSTLFGAVLAINGQTITASQISSGTYVIGTQTITAGQTYTLSNGEVISAGPSGLVLDGTSTLQLSSITLAASTSLVTLGGQVFSAVQTGSVEAIGSVTLTVGGAAATVNGVEVSLASTGLIMGGLKTTAGTASGSPPTETGAPSSGMVWPPGHGVALIVAVLVVCSSL</sequence>